<protein>
    <recommendedName>
        <fullName evidence="4">Protein kinase domain-containing protein</fullName>
    </recommendedName>
</protein>
<accession>A0A4P9W9W2</accession>
<feature type="compositionally biased region" description="Low complexity" evidence="1">
    <location>
        <begin position="178"/>
        <end position="190"/>
    </location>
</feature>
<dbReference type="InterPro" id="IPR011009">
    <property type="entry name" value="Kinase-like_dom_sf"/>
</dbReference>
<feature type="region of interest" description="Disordered" evidence="1">
    <location>
        <begin position="122"/>
        <end position="253"/>
    </location>
</feature>
<feature type="compositionally biased region" description="Basic and acidic residues" evidence="1">
    <location>
        <begin position="479"/>
        <end position="491"/>
    </location>
</feature>
<feature type="compositionally biased region" description="Low complexity" evidence="1">
    <location>
        <begin position="826"/>
        <end position="836"/>
    </location>
</feature>
<feature type="compositionally biased region" description="Low complexity" evidence="1">
    <location>
        <begin position="741"/>
        <end position="754"/>
    </location>
</feature>
<dbReference type="Gene3D" id="1.10.510.10">
    <property type="entry name" value="Transferase(Phosphotransferase) domain 1"/>
    <property type="match status" value="1"/>
</dbReference>
<feature type="compositionally biased region" description="Low complexity" evidence="1">
    <location>
        <begin position="765"/>
        <end position="787"/>
    </location>
</feature>
<evidence type="ECO:0000313" key="3">
    <source>
        <dbReference type="Proteomes" id="UP000269721"/>
    </source>
</evidence>
<dbReference type="OrthoDB" id="9332038at2759"/>
<dbReference type="EMBL" id="KZ996799">
    <property type="protein sequence ID" value="RKO88315.1"/>
    <property type="molecule type" value="Genomic_DNA"/>
</dbReference>
<feature type="compositionally biased region" description="Low complexity" evidence="1">
    <location>
        <begin position="649"/>
        <end position="659"/>
    </location>
</feature>
<feature type="compositionally biased region" description="Basic residues" evidence="1">
    <location>
        <begin position="800"/>
        <end position="814"/>
    </location>
</feature>
<gene>
    <name evidence="2" type="ORF">BDK51DRAFT_27255</name>
</gene>
<feature type="compositionally biased region" description="Low complexity" evidence="1">
    <location>
        <begin position="297"/>
        <end position="313"/>
    </location>
</feature>
<evidence type="ECO:0000313" key="2">
    <source>
        <dbReference type="EMBL" id="RKO88315.1"/>
    </source>
</evidence>
<name>A0A4P9W9W2_9FUNG</name>
<dbReference type="SUPFAM" id="SSF56112">
    <property type="entry name" value="Protein kinase-like (PK-like)"/>
    <property type="match status" value="1"/>
</dbReference>
<feature type="region of interest" description="Disordered" evidence="1">
    <location>
        <begin position="614"/>
        <end position="666"/>
    </location>
</feature>
<proteinExistence type="predicted"/>
<dbReference type="Proteomes" id="UP000269721">
    <property type="component" value="Unassembled WGS sequence"/>
</dbReference>
<sequence length="997" mass="104039">VPPTYMCEKGRSAHQFFEKRPGSGYSLKSMETYMQVREGGEAKGGEWEQSTVEHPSKRYFNGTSIPEIVNSYPITRKTAPKDLEKEMQNRQAFIHFLQGLLNLNPFERWSPQQAKLHPFITGEKFTGSFTPPGRGTGAKTAPGAADTSSSSSPPKPSSLRPRATTVSTSNLEDIPPSLAQVAALQQQQGAERAKAVLQPSETTSATPVRPDTGSAPQPVLQQRPSEQHQRASEDAALASGPSSRSESTAGDTRYVTATQSAASSAASDRSFVTAARYHDPAGRLGSPGAAAVSTPDGSPRGRGSSGGASPVVGNTRPDAFARAHLTPPRGSPHLAAPDDGSAFQRRASVQGYPSEFGSSDPPVGGVYPSPGEVYAQYPHGTFPRAGATAALAPQHQPTGLAPQHPTFPLRKARSQTINYGVIGGGGGTPSYPAQGGAAGAGFLPLGLLASPSTGASPEMGDLPTIRLARSNSLVPPVEGHPRHGETGERRGMPSRRPSVTATGSSEWDPFEDMEQGMGGGRSGSAGGSSGYSSRRASVGPTMRSADGGSAAQWRGGTDSPGVGATAVVAAAGLLDPGGGIPSAAFYARRMSMPMSIPAGQMHVHYRTSGLGAGDGYPYEARDDGGAGYGGGSEDPAPPIPPRMESLAGPLPLTPTHLLPDAGRRSSADAATLGHIYVQQQQQQQPAHLYPHHHRYTSPPQPPPQHPLSNSHHPHHHLHAAHVSSNPYPLPSHHHHHPQQQPPQTTATHHPPYAAGVGGGGGGGPTSASASASVSLSSSPASGGTSSGDYILGIPIDDHHGHTHGHHHHLHHHHQIPPPPPPATWRQPPSSQQQQSSLHLPMYAGDLQPPSSTSSSLSSSPTAAGGLPLHSKRHSIATIDPRLYPGYHPPPQPHHLHHHHHYQQQQQQQQPPHYPPLHPQQMPFQPPPANSLPLHRTPAGSTPGGPAPLDNSPYAAGFEPTGGQNQQPPYPGAFGWGTGGRGRGRGREEEGGGGAGSM</sequence>
<keyword evidence="3" id="KW-1185">Reference proteome</keyword>
<feature type="compositionally biased region" description="Low complexity" evidence="1">
    <location>
        <begin position="849"/>
        <end position="866"/>
    </location>
</feature>
<feature type="region of interest" description="Disordered" evidence="1">
    <location>
        <begin position="679"/>
        <end position="997"/>
    </location>
</feature>
<dbReference type="AlphaFoldDB" id="A0A4P9W9W2"/>
<organism evidence="2 3">
    <name type="scientific">Blyttiomyces helicus</name>
    <dbReference type="NCBI Taxonomy" id="388810"/>
    <lineage>
        <taxon>Eukaryota</taxon>
        <taxon>Fungi</taxon>
        <taxon>Fungi incertae sedis</taxon>
        <taxon>Chytridiomycota</taxon>
        <taxon>Chytridiomycota incertae sedis</taxon>
        <taxon>Chytridiomycetes</taxon>
        <taxon>Chytridiomycetes incertae sedis</taxon>
        <taxon>Blyttiomyces</taxon>
    </lineage>
</organism>
<feature type="region of interest" description="Disordered" evidence="1">
    <location>
        <begin position="279"/>
        <end position="315"/>
    </location>
</feature>
<evidence type="ECO:0008006" key="4">
    <source>
        <dbReference type="Google" id="ProtNLM"/>
    </source>
</evidence>
<evidence type="ECO:0000256" key="1">
    <source>
        <dbReference type="SAM" id="MobiDB-lite"/>
    </source>
</evidence>
<feature type="compositionally biased region" description="Polar residues" evidence="1">
    <location>
        <begin position="240"/>
        <end position="253"/>
    </location>
</feature>
<feature type="region of interest" description="Disordered" evidence="1">
    <location>
        <begin position="473"/>
        <end position="558"/>
    </location>
</feature>
<reference evidence="3" key="1">
    <citation type="journal article" date="2018" name="Nat. Microbiol.">
        <title>Leveraging single-cell genomics to expand the fungal tree of life.</title>
        <authorList>
            <person name="Ahrendt S.R."/>
            <person name="Quandt C.A."/>
            <person name="Ciobanu D."/>
            <person name="Clum A."/>
            <person name="Salamov A."/>
            <person name="Andreopoulos B."/>
            <person name="Cheng J.F."/>
            <person name="Woyke T."/>
            <person name="Pelin A."/>
            <person name="Henrissat B."/>
            <person name="Reynolds N.K."/>
            <person name="Benny G.L."/>
            <person name="Smith M.E."/>
            <person name="James T.Y."/>
            <person name="Grigoriev I.V."/>
        </authorList>
    </citation>
    <scope>NUCLEOTIDE SEQUENCE [LARGE SCALE GENOMIC DNA]</scope>
</reference>
<feature type="compositionally biased region" description="Gly residues" evidence="1">
    <location>
        <begin position="516"/>
        <end position="529"/>
    </location>
</feature>
<feature type="compositionally biased region" description="Gly residues" evidence="1">
    <location>
        <begin position="755"/>
        <end position="764"/>
    </location>
</feature>
<feature type="compositionally biased region" description="Pro residues" evidence="1">
    <location>
        <begin position="911"/>
        <end position="929"/>
    </location>
</feature>
<feature type="non-terminal residue" evidence="2">
    <location>
        <position position="1"/>
    </location>
</feature>